<proteinExistence type="inferred from homology"/>
<keyword evidence="7" id="KW-0552">Olfaction</keyword>
<keyword evidence="5" id="KW-0716">Sensory transduction</keyword>
<keyword evidence="8 14" id="KW-1133">Transmembrane helix</keyword>
<evidence type="ECO:0000256" key="6">
    <source>
        <dbReference type="ARBA" id="ARBA00022692"/>
    </source>
</evidence>
<comment type="function">
    <text evidence="1">Plays an olfactory role that is not restricted to pheromone sensitivity.</text>
</comment>
<keyword evidence="4" id="KW-1003">Cell membrane</keyword>
<organism evidence="15 16">
    <name type="scientific">Polypedilum vanderplanki</name>
    <name type="common">Sleeping chironomid midge</name>
    <dbReference type="NCBI Taxonomy" id="319348"/>
    <lineage>
        <taxon>Eukaryota</taxon>
        <taxon>Metazoa</taxon>
        <taxon>Ecdysozoa</taxon>
        <taxon>Arthropoda</taxon>
        <taxon>Hexapoda</taxon>
        <taxon>Insecta</taxon>
        <taxon>Pterygota</taxon>
        <taxon>Neoptera</taxon>
        <taxon>Endopterygota</taxon>
        <taxon>Diptera</taxon>
        <taxon>Nematocera</taxon>
        <taxon>Chironomoidea</taxon>
        <taxon>Chironomidae</taxon>
        <taxon>Chironominae</taxon>
        <taxon>Polypedilum</taxon>
        <taxon>Polypedilum</taxon>
    </lineage>
</organism>
<evidence type="ECO:0000256" key="14">
    <source>
        <dbReference type="SAM" id="Phobius"/>
    </source>
</evidence>
<evidence type="ECO:0000256" key="13">
    <source>
        <dbReference type="ARBA" id="ARBA00040646"/>
    </source>
</evidence>
<evidence type="ECO:0000256" key="8">
    <source>
        <dbReference type="ARBA" id="ARBA00022989"/>
    </source>
</evidence>
<keyword evidence="10" id="KW-1015">Disulfide bond</keyword>
<dbReference type="Proteomes" id="UP001107558">
    <property type="component" value="Chromosome 3"/>
</dbReference>
<reference evidence="15" key="1">
    <citation type="submission" date="2021-03" db="EMBL/GenBank/DDBJ databases">
        <title>Chromosome level genome of the anhydrobiotic midge Polypedilum vanderplanki.</title>
        <authorList>
            <person name="Yoshida Y."/>
            <person name="Kikawada T."/>
            <person name="Gusev O."/>
        </authorList>
    </citation>
    <scope>NUCLEOTIDE SEQUENCE</scope>
    <source>
        <strain evidence="15">NIAS01</strain>
        <tissue evidence="15">Whole body or cell culture</tissue>
    </source>
</reference>
<dbReference type="Pfam" id="PF01130">
    <property type="entry name" value="CD36"/>
    <property type="match status" value="1"/>
</dbReference>
<dbReference type="GO" id="GO:0005737">
    <property type="term" value="C:cytoplasm"/>
    <property type="evidence" value="ECO:0007669"/>
    <property type="project" value="TreeGrafter"/>
</dbReference>
<evidence type="ECO:0000313" key="16">
    <source>
        <dbReference type="Proteomes" id="UP001107558"/>
    </source>
</evidence>
<comment type="similarity">
    <text evidence="3">Belongs to the CD36 family.</text>
</comment>
<dbReference type="OrthoDB" id="10024078at2759"/>
<protein>
    <recommendedName>
        <fullName evidence="13">Sensory neuron membrane protein 1</fullName>
    </recommendedName>
</protein>
<name>A0A9J6BRG5_POLVA</name>
<evidence type="ECO:0000313" key="15">
    <source>
        <dbReference type="EMBL" id="KAG5672468.1"/>
    </source>
</evidence>
<keyword evidence="16" id="KW-1185">Reference proteome</keyword>
<evidence type="ECO:0000256" key="4">
    <source>
        <dbReference type="ARBA" id="ARBA00022475"/>
    </source>
</evidence>
<dbReference type="PANTHER" id="PTHR11923:SF69">
    <property type="entry name" value="SENSORY NEURON MEMBRANE PROTEIN 1"/>
    <property type="match status" value="1"/>
</dbReference>
<comment type="caution">
    <text evidence="15">The sequence shown here is derived from an EMBL/GenBank/DDBJ whole genome shotgun (WGS) entry which is preliminary data.</text>
</comment>
<dbReference type="PRINTS" id="PR01609">
    <property type="entry name" value="CD36FAMILY"/>
</dbReference>
<dbReference type="GO" id="GO:0005886">
    <property type="term" value="C:plasma membrane"/>
    <property type="evidence" value="ECO:0007669"/>
    <property type="project" value="UniProtKB-SubCell"/>
</dbReference>
<evidence type="ECO:0000256" key="5">
    <source>
        <dbReference type="ARBA" id="ARBA00022606"/>
    </source>
</evidence>
<sequence>MIIKWNSRKLAIISLCALMFSCFNGCFLFPRIIKFMLARNVQLRKGSQMRPIFEKIPFPLTFKVYIFNITNPDDVLIGEKPKLQEIGPLVFDEWKLRDNIVDDDFKDTVTYTLRQRFNFRPDLSNGLSGNEEIIFPNIITIASIMTVKKEREAFLPIVIKAIQQMFGNNTSPFVRLRIMDILFNGMIFNCSGSEFAIRTTCAAIKAEGERQGVRIVNSTHLSISLLGHKNETSIARFTILRGIQRTRDLGRIIKINDDHLQSVWDGDECNRFKGTDSTIFPPFLKPSEGLWTFTPDICMSTEAHFVRKSSYASLPTSYYSIDFGNFSSDKTKQCFCNDPPYDCPPAGTLDLLPCLGTRIYGSKPHFLDADKSLLSKVEGLNPDRSKHDIFVNFEAISGTPLSGRKRLQFSLVIEPIEEYEVLSQLSELFLPIIWVEEGIDLNKTYTNLLKYQLFLAYKANEAMKWIGIVCGFIGVIVAVTVIYNENDTKVSITPTTAEIPSEESASNLSIPPIHTISENLDNPIYLKRRIEKIPNEIHEVC</sequence>
<dbReference type="PROSITE" id="PS51257">
    <property type="entry name" value="PROKAR_LIPOPROTEIN"/>
    <property type="match status" value="1"/>
</dbReference>
<evidence type="ECO:0000256" key="1">
    <source>
        <dbReference type="ARBA" id="ARBA00003156"/>
    </source>
</evidence>
<dbReference type="AlphaFoldDB" id="A0A9J6BRG5"/>
<evidence type="ECO:0000256" key="2">
    <source>
        <dbReference type="ARBA" id="ARBA00004651"/>
    </source>
</evidence>
<dbReference type="InterPro" id="IPR002159">
    <property type="entry name" value="CD36_fam"/>
</dbReference>
<accession>A0A9J6BRG5</accession>
<keyword evidence="6 14" id="KW-0812">Transmembrane</keyword>
<keyword evidence="9 14" id="KW-0472">Membrane</keyword>
<comment type="subcellular location">
    <subcellularLocation>
        <location evidence="2">Cell membrane</location>
        <topology evidence="2">Multi-pass membrane protein</topology>
    </subcellularLocation>
</comment>
<evidence type="ECO:0000256" key="3">
    <source>
        <dbReference type="ARBA" id="ARBA00010532"/>
    </source>
</evidence>
<evidence type="ECO:0000256" key="11">
    <source>
        <dbReference type="ARBA" id="ARBA00023170"/>
    </source>
</evidence>
<gene>
    <name evidence="15" type="ORF">PVAND_002595</name>
</gene>
<keyword evidence="11" id="KW-0675">Receptor</keyword>
<dbReference type="GO" id="GO:0007608">
    <property type="term" value="P:sensory perception of smell"/>
    <property type="evidence" value="ECO:0007669"/>
    <property type="project" value="UniProtKB-KW"/>
</dbReference>
<dbReference type="GO" id="GO:0005044">
    <property type="term" value="F:scavenger receptor activity"/>
    <property type="evidence" value="ECO:0007669"/>
    <property type="project" value="TreeGrafter"/>
</dbReference>
<feature type="transmembrane region" description="Helical" evidence="14">
    <location>
        <begin position="462"/>
        <end position="483"/>
    </location>
</feature>
<evidence type="ECO:0000256" key="7">
    <source>
        <dbReference type="ARBA" id="ARBA00022725"/>
    </source>
</evidence>
<evidence type="ECO:0000256" key="10">
    <source>
        <dbReference type="ARBA" id="ARBA00023157"/>
    </source>
</evidence>
<keyword evidence="12" id="KW-0325">Glycoprotein</keyword>
<evidence type="ECO:0000256" key="9">
    <source>
        <dbReference type="ARBA" id="ARBA00023136"/>
    </source>
</evidence>
<evidence type="ECO:0000256" key="12">
    <source>
        <dbReference type="ARBA" id="ARBA00023180"/>
    </source>
</evidence>
<dbReference type="EMBL" id="JADBJN010000003">
    <property type="protein sequence ID" value="KAG5672468.1"/>
    <property type="molecule type" value="Genomic_DNA"/>
</dbReference>
<dbReference type="PANTHER" id="PTHR11923">
    <property type="entry name" value="SCAVENGER RECEPTOR CLASS B TYPE-1 SR-B1"/>
    <property type="match status" value="1"/>
</dbReference>